<evidence type="ECO:0008006" key="4">
    <source>
        <dbReference type="Google" id="ProtNLM"/>
    </source>
</evidence>
<dbReference type="InterPro" id="IPR015421">
    <property type="entry name" value="PyrdxlP-dep_Trfase_major"/>
</dbReference>
<dbReference type="EMBL" id="BARW01011299">
    <property type="protein sequence ID" value="GAI85890.1"/>
    <property type="molecule type" value="Genomic_DNA"/>
</dbReference>
<evidence type="ECO:0000256" key="2">
    <source>
        <dbReference type="ARBA" id="ARBA00022898"/>
    </source>
</evidence>
<feature type="non-terminal residue" evidence="3">
    <location>
        <position position="248"/>
    </location>
</feature>
<dbReference type="GO" id="GO:0008483">
    <property type="term" value="F:transaminase activity"/>
    <property type="evidence" value="ECO:0007669"/>
    <property type="project" value="InterPro"/>
</dbReference>
<reference evidence="3" key="1">
    <citation type="journal article" date="2014" name="Front. Microbiol.">
        <title>High frequency of phylogenetically diverse reductive dehalogenase-homologous genes in deep subseafloor sedimentary metagenomes.</title>
        <authorList>
            <person name="Kawai M."/>
            <person name="Futagami T."/>
            <person name="Toyoda A."/>
            <person name="Takaki Y."/>
            <person name="Nishi S."/>
            <person name="Hori S."/>
            <person name="Arai W."/>
            <person name="Tsubouchi T."/>
            <person name="Morono Y."/>
            <person name="Uchiyama I."/>
            <person name="Ito T."/>
            <person name="Fujiyama A."/>
            <person name="Inagaki F."/>
            <person name="Takami H."/>
        </authorList>
    </citation>
    <scope>NUCLEOTIDE SEQUENCE</scope>
    <source>
        <strain evidence="3">Expedition CK06-06</strain>
    </source>
</reference>
<organism evidence="3">
    <name type="scientific">marine sediment metagenome</name>
    <dbReference type="NCBI Taxonomy" id="412755"/>
    <lineage>
        <taxon>unclassified sequences</taxon>
        <taxon>metagenomes</taxon>
        <taxon>ecological metagenomes</taxon>
    </lineage>
</organism>
<keyword evidence="2" id="KW-0663">Pyridoxal phosphate</keyword>
<sequence length="248" mass="26715">DELVKEGTAGVIVPEVKVIPMNDLKLVEAELATKEYAIVMTEGGGAHMAGQIPWDTEFIQALPALTKKYRTLWLIDEVVTGFRDATGGWQSLVGVEPDMTTLGKCTGGGLPVGAVVGRADILGVLDPKLPMAHRVRHTGTWNANPLLCSAGIAACKVYYPDGEPQKKAAELGAYLREQGNKVLRGKGISGRFYSRSMVHLYLGSIDYEPSDPNLPPTKSVQKIMDPAMAGVKEELCLRLLQRGIANMG</sequence>
<feature type="non-terminal residue" evidence="3">
    <location>
        <position position="1"/>
    </location>
</feature>
<dbReference type="Gene3D" id="3.90.1150.10">
    <property type="entry name" value="Aspartate Aminotransferase, domain 1"/>
    <property type="match status" value="1"/>
</dbReference>
<accession>X1TE62</accession>
<dbReference type="SUPFAM" id="SSF53383">
    <property type="entry name" value="PLP-dependent transferases"/>
    <property type="match status" value="1"/>
</dbReference>
<dbReference type="InterPro" id="IPR049704">
    <property type="entry name" value="Aminotrans_3_PPA_site"/>
</dbReference>
<dbReference type="InterPro" id="IPR015422">
    <property type="entry name" value="PyrdxlP-dep_Trfase_small"/>
</dbReference>
<proteinExistence type="predicted"/>
<comment type="caution">
    <text evidence="3">The sequence shown here is derived from an EMBL/GenBank/DDBJ whole genome shotgun (WGS) entry which is preliminary data.</text>
</comment>
<dbReference type="PROSITE" id="PS00600">
    <property type="entry name" value="AA_TRANSFER_CLASS_3"/>
    <property type="match status" value="1"/>
</dbReference>
<dbReference type="Pfam" id="PF00202">
    <property type="entry name" value="Aminotran_3"/>
    <property type="match status" value="1"/>
</dbReference>
<dbReference type="PANTHER" id="PTHR43713">
    <property type="entry name" value="GLUTAMATE-1-SEMIALDEHYDE 2,1-AMINOMUTASE"/>
    <property type="match status" value="1"/>
</dbReference>
<dbReference type="Gene3D" id="3.40.640.10">
    <property type="entry name" value="Type I PLP-dependent aspartate aminotransferase-like (Major domain)"/>
    <property type="match status" value="1"/>
</dbReference>
<name>X1TE62_9ZZZZ</name>
<protein>
    <recommendedName>
        <fullName evidence="4">Glutamate-1-semialdehyde 2,1-aminomutase</fullName>
    </recommendedName>
</protein>
<dbReference type="AlphaFoldDB" id="X1TE62"/>
<gene>
    <name evidence="3" type="ORF">S12H4_21844</name>
</gene>
<comment type="cofactor">
    <cofactor evidence="1">
        <name>pyridoxal 5'-phosphate</name>
        <dbReference type="ChEBI" id="CHEBI:597326"/>
    </cofactor>
</comment>
<dbReference type="PANTHER" id="PTHR43713:SF3">
    <property type="entry name" value="GLUTAMATE-1-SEMIALDEHYDE 2,1-AMINOMUTASE 1, CHLOROPLASTIC-RELATED"/>
    <property type="match status" value="1"/>
</dbReference>
<dbReference type="GO" id="GO:0030170">
    <property type="term" value="F:pyridoxal phosphate binding"/>
    <property type="evidence" value="ECO:0007669"/>
    <property type="project" value="InterPro"/>
</dbReference>
<dbReference type="InterPro" id="IPR005814">
    <property type="entry name" value="Aminotrans_3"/>
</dbReference>
<evidence type="ECO:0000313" key="3">
    <source>
        <dbReference type="EMBL" id="GAI85890.1"/>
    </source>
</evidence>
<dbReference type="InterPro" id="IPR015424">
    <property type="entry name" value="PyrdxlP-dep_Trfase"/>
</dbReference>
<evidence type="ECO:0000256" key="1">
    <source>
        <dbReference type="ARBA" id="ARBA00001933"/>
    </source>
</evidence>